<comment type="caution">
    <text evidence="1">The sequence shown here is derived from an EMBL/GenBank/DDBJ whole genome shotgun (WGS) entry which is preliminary data.</text>
</comment>
<evidence type="ECO:0000313" key="1">
    <source>
        <dbReference type="EMBL" id="PCI27219.1"/>
    </source>
</evidence>
<name>A0A2A4T1R0_9DELT</name>
<dbReference type="AlphaFoldDB" id="A0A2A4T1R0"/>
<dbReference type="Proteomes" id="UP000218113">
    <property type="component" value="Unassembled WGS sequence"/>
</dbReference>
<protein>
    <recommendedName>
        <fullName evidence="3">DUF2642 domain-containing protein</fullName>
    </recommendedName>
</protein>
<dbReference type="EMBL" id="NVSR01000068">
    <property type="protein sequence ID" value="PCI27219.1"/>
    <property type="molecule type" value="Genomic_DNA"/>
</dbReference>
<evidence type="ECO:0000313" key="2">
    <source>
        <dbReference type="Proteomes" id="UP000218113"/>
    </source>
</evidence>
<organism evidence="1 2">
    <name type="scientific">SAR324 cluster bacterium</name>
    <dbReference type="NCBI Taxonomy" id="2024889"/>
    <lineage>
        <taxon>Bacteria</taxon>
        <taxon>Deltaproteobacteria</taxon>
        <taxon>SAR324 cluster</taxon>
    </lineage>
</organism>
<proteinExistence type="predicted"/>
<gene>
    <name evidence="1" type="ORF">COB67_09005</name>
</gene>
<sequence length="82" mass="9298">MSIEGKMSSIIQTVSYQPENSKPLLEKLAEHLGIHKLQIILTDGERVEGIISEVGEDYINVMEGQSDLLLPLHSIKYFRYIP</sequence>
<reference evidence="2" key="1">
    <citation type="submission" date="2017-08" db="EMBL/GenBank/DDBJ databases">
        <title>A dynamic microbial community with high functional redundancy inhabits the cold, oxic subseafloor aquifer.</title>
        <authorList>
            <person name="Tully B.J."/>
            <person name="Wheat C.G."/>
            <person name="Glazer B.T."/>
            <person name="Huber J.A."/>
        </authorList>
    </citation>
    <scope>NUCLEOTIDE SEQUENCE [LARGE SCALE GENOMIC DNA]</scope>
</reference>
<accession>A0A2A4T1R0</accession>
<evidence type="ECO:0008006" key="3">
    <source>
        <dbReference type="Google" id="ProtNLM"/>
    </source>
</evidence>